<dbReference type="GO" id="GO:0006874">
    <property type="term" value="P:intracellular calcium ion homeostasis"/>
    <property type="evidence" value="ECO:0007669"/>
    <property type="project" value="TreeGrafter"/>
</dbReference>
<gene>
    <name evidence="7" type="ORF">FGF66_00780</name>
</gene>
<feature type="transmembrane region" description="Helical" evidence="5">
    <location>
        <begin position="129"/>
        <end position="147"/>
    </location>
</feature>
<evidence type="ECO:0000256" key="1">
    <source>
        <dbReference type="ARBA" id="ARBA00004141"/>
    </source>
</evidence>
<dbReference type="GO" id="GO:0005886">
    <property type="term" value="C:plasma membrane"/>
    <property type="evidence" value="ECO:0007669"/>
    <property type="project" value="TreeGrafter"/>
</dbReference>
<dbReference type="InterPro" id="IPR044880">
    <property type="entry name" value="NCX_ion-bd_dom_sf"/>
</dbReference>
<evidence type="ECO:0000313" key="8">
    <source>
        <dbReference type="Proteomes" id="UP000308271"/>
    </source>
</evidence>
<organism evidence="7 8">
    <name type="scientific">Chlorobaculum thiosulfatiphilum</name>
    <name type="common">Chlorobium limicola f.sp. thiosulfatophilum</name>
    <dbReference type="NCBI Taxonomy" id="115852"/>
    <lineage>
        <taxon>Bacteria</taxon>
        <taxon>Pseudomonadati</taxon>
        <taxon>Chlorobiota</taxon>
        <taxon>Chlorobiia</taxon>
        <taxon>Chlorobiales</taxon>
        <taxon>Chlorobiaceae</taxon>
        <taxon>Chlorobaculum</taxon>
    </lineage>
</organism>
<dbReference type="GO" id="GO:0005262">
    <property type="term" value="F:calcium channel activity"/>
    <property type="evidence" value="ECO:0007669"/>
    <property type="project" value="TreeGrafter"/>
</dbReference>
<feature type="domain" description="Sodium/calcium exchanger membrane region" evidence="6">
    <location>
        <begin position="166"/>
        <end position="305"/>
    </location>
</feature>
<comment type="caution">
    <text evidence="7">The sequence shown here is derived from an EMBL/GenBank/DDBJ whole genome shotgun (WGS) entry which is preliminary data.</text>
</comment>
<keyword evidence="8" id="KW-1185">Reference proteome</keyword>
<keyword evidence="3 5" id="KW-1133">Transmembrane helix</keyword>
<dbReference type="Proteomes" id="UP000308271">
    <property type="component" value="Unassembled WGS sequence"/>
</dbReference>
<name>A0A5C4SAR0_CHLTI</name>
<keyword evidence="2 5" id="KW-0812">Transmembrane</keyword>
<feature type="transmembrane region" description="Helical" evidence="5">
    <location>
        <begin position="290"/>
        <end position="308"/>
    </location>
</feature>
<feature type="transmembrane region" description="Helical" evidence="5">
    <location>
        <begin position="163"/>
        <end position="184"/>
    </location>
</feature>
<dbReference type="Pfam" id="PF01699">
    <property type="entry name" value="Na_Ca_ex"/>
    <property type="match status" value="2"/>
</dbReference>
<reference evidence="7 8" key="1">
    <citation type="submission" date="2019-05" db="EMBL/GenBank/DDBJ databases">
        <title>Draft Whole-Genome sequence of the green sulfur bacterium Chlorobaculum thiosulfatiphilum DSM 249.</title>
        <authorList>
            <person name="Meyer T.E."/>
            <person name="Kyndt J.A."/>
        </authorList>
    </citation>
    <scope>NUCLEOTIDE SEQUENCE [LARGE SCALE GENOMIC DNA]</scope>
    <source>
        <strain evidence="7 8">DSM 249</strain>
    </source>
</reference>
<feature type="transmembrane region" description="Helical" evidence="5">
    <location>
        <begin position="258"/>
        <end position="278"/>
    </location>
</feature>
<feature type="transmembrane region" description="Helical" evidence="5">
    <location>
        <begin position="199"/>
        <end position="221"/>
    </location>
</feature>
<feature type="transmembrane region" description="Helical" evidence="5">
    <location>
        <begin position="104"/>
        <end position="123"/>
    </location>
</feature>
<protein>
    <submittedName>
        <fullName evidence="7">Sodium:calcium antiporter</fullName>
    </submittedName>
</protein>
<dbReference type="PANTHER" id="PTHR10846">
    <property type="entry name" value="SODIUM/POTASSIUM/CALCIUM EXCHANGER"/>
    <property type="match status" value="1"/>
</dbReference>
<evidence type="ECO:0000256" key="2">
    <source>
        <dbReference type="ARBA" id="ARBA00022692"/>
    </source>
</evidence>
<dbReference type="AlphaFoldDB" id="A0A5C4SAR0"/>
<dbReference type="GO" id="GO:0008273">
    <property type="term" value="F:calcium, potassium:sodium antiporter activity"/>
    <property type="evidence" value="ECO:0007669"/>
    <property type="project" value="TreeGrafter"/>
</dbReference>
<comment type="subcellular location">
    <subcellularLocation>
        <location evidence="1">Membrane</location>
        <topology evidence="1">Multi-pass membrane protein</topology>
    </subcellularLocation>
</comment>
<proteinExistence type="predicted"/>
<dbReference type="PANTHER" id="PTHR10846:SF8">
    <property type="entry name" value="INNER MEMBRANE PROTEIN YRBG"/>
    <property type="match status" value="1"/>
</dbReference>
<dbReference type="EMBL" id="VDCH01000001">
    <property type="protein sequence ID" value="TNJ40325.1"/>
    <property type="molecule type" value="Genomic_DNA"/>
</dbReference>
<feature type="transmembrane region" description="Helical" evidence="5">
    <location>
        <begin position="77"/>
        <end position="97"/>
    </location>
</feature>
<feature type="domain" description="Sodium/calcium exchanger membrane region" evidence="6">
    <location>
        <begin position="4"/>
        <end position="141"/>
    </location>
</feature>
<dbReference type="Gene3D" id="1.20.1420.30">
    <property type="entry name" value="NCX, central ion-binding region"/>
    <property type="match status" value="1"/>
</dbReference>
<sequence>MSDYLFLLLGIVFAALGGELFVRGSAGVASVLRVAPSIIGVTVAAFATSSPELSVAINSGLAGKSQLSLGDALGSNIVNISLVLGITLLISGIPVSAEVLKRDIPVAILAPLLTGILLIDGMIDRLEGLFMFAIFAAWMATTVTQALKNRMPSNGGVPTTDRVIPWVQVVAGLLLLVAAGRLIVLSTTGIARDFGIDDFIIGATLVAFGTSVPELASTVLAKIKGHEEIGVGTVLGSNIFNSLFIVAVAAIIRPIRAPLTEVFPAILFGILSLLIALPRRGTGWVRRRQGVVLVLMYSVYVMTLFFFSR</sequence>
<dbReference type="InterPro" id="IPR004837">
    <property type="entry name" value="NaCa_Exmemb"/>
</dbReference>
<evidence type="ECO:0000256" key="3">
    <source>
        <dbReference type="ARBA" id="ARBA00022989"/>
    </source>
</evidence>
<evidence type="ECO:0000313" key="7">
    <source>
        <dbReference type="EMBL" id="TNJ40325.1"/>
    </source>
</evidence>
<evidence type="ECO:0000259" key="6">
    <source>
        <dbReference type="Pfam" id="PF01699"/>
    </source>
</evidence>
<evidence type="ECO:0000256" key="4">
    <source>
        <dbReference type="ARBA" id="ARBA00023136"/>
    </source>
</evidence>
<evidence type="ECO:0000256" key="5">
    <source>
        <dbReference type="SAM" id="Phobius"/>
    </source>
</evidence>
<dbReference type="OrthoDB" id="9794225at2"/>
<dbReference type="InterPro" id="IPR004481">
    <property type="entry name" value="K/Na/Ca-exchanger"/>
</dbReference>
<feature type="transmembrane region" description="Helical" evidence="5">
    <location>
        <begin position="233"/>
        <end position="252"/>
    </location>
</feature>
<dbReference type="RefSeq" id="WP_139455796.1">
    <property type="nucleotide sequence ID" value="NZ_VDCH01000001.1"/>
</dbReference>
<keyword evidence="4 5" id="KW-0472">Membrane</keyword>
<accession>A0A5C4SAR0</accession>